<sequence length="93" mass="10422">MKHLLLLIIRGYQLFLSPLLGSNCRFYPTCSHYAREAIETHGALQGSWLALRRIGRCNPWHEGGFDPVPGAHSHACCEERQQGGEPAQKPDKP</sequence>
<keyword evidence="1" id="KW-1003">Cell membrane</keyword>
<dbReference type="KEGG" id="this:HZT40_19375"/>
<organism evidence="2 3">
    <name type="scientific">Candidatus Thiothrix singaporensis</name>
    <dbReference type="NCBI Taxonomy" id="2799669"/>
    <lineage>
        <taxon>Bacteria</taxon>
        <taxon>Pseudomonadati</taxon>
        <taxon>Pseudomonadota</taxon>
        <taxon>Gammaproteobacteria</taxon>
        <taxon>Thiotrichales</taxon>
        <taxon>Thiotrichaceae</taxon>
        <taxon>Thiothrix</taxon>
    </lineage>
</organism>
<dbReference type="PANTHER" id="PTHR33383">
    <property type="entry name" value="MEMBRANE PROTEIN INSERTION EFFICIENCY FACTOR-RELATED"/>
    <property type="match status" value="1"/>
</dbReference>
<dbReference type="AlphaFoldDB" id="A0A7L6AWA3"/>
<proteinExistence type="inferred from homology"/>
<protein>
    <recommendedName>
        <fullName evidence="1">Putative membrane protein insertion efficiency factor</fullName>
    </recommendedName>
</protein>
<dbReference type="GO" id="GO:0005886">
    <property type="term" value="C:plasma membrane"/>
    <property type="evidence" value="ECO:0007669"/>
    <property type="project" value="UniProtKB-SubCell"/>
</dbReference>
<comment type="function">
    <text evidence="1">Could be involved in insertion of integral membrane proteins into the membrane.</text>
</comment>
<dbReference type="Proteomes" id="UP000510621">
    <property type="component" value="Chromosome"/>
</dbReference>
<dbReference type="Pfam" id="PF01809">
    <property type="entry name" value="YidD"/>
    <property type="match status" value="1"/>
</dbReference>
<reference evidence="2" key="1">
    <citation type="submission" date="2020-06" db="EMBL/GenBank/DDBJ databases">
        <title>Analysis procedures for assessing recovery of high quality, complete, closed genomes from Nanopore long read metagenome sequencing.</title>
        <authorList>
            <person name="Bessarab I."/>
            <person name="Arumugam K."/>
            <person name="Haryono M."/>
            <person name="Liu X."/>
            <person name="Roy S."/>
            <person name="Zuniga-Montanez R.E."/>
            <person name="Qiu G."/>
            <person name="Drautz-Moses D.I."/>
            <person name="Law Y.Y."/>
            <person name="Wuertz S."/>
            <person name="Lauro F.M."/>
            <person name="Huson D.H."/>
            <person name="Williams R.B."/>
        </authorList>
    </citation>
    <scope>NUCLEOTIDE SEQUENCE [LARGE SCALE GENOMIC DNA]</scope>
    <source>
        <strain evidence="2">SSD2</strain>
    </source>
</reference>
<dbReference type="HAMAP" id="MF_00386">
    <property type="entry name" value="UPF0161_YidD"/>
    <property type="match status" value="1"/>
</dbReference>
<comment type="similarity">
    <text evidence="1">Belongs to the UPF0161 family.</text>
</comment>
<gene>
    <name evidence="2" type="primary">yidD</name>
    <name evidence="2" type="ORF">HZT40_19375</name>
</gene>
<accession>A0A7L6AWA3</accession>
<dbReference type="NCBIfam" id="TIGR00278">
    <property type="entry name" value="membrane protein insertion efficiency factor YidD"/>
    <property type="match status" value="1"/>
</dbReference>
<evidence type="ECO:0000313" key="3">
    <source>
        <dbReference type="Proteomes" id="UP000510621"/>
    </source>
</evidence>
<evidence type="ECO:0000313" key="2">
    <source>
        <dbReference type="EMBL" id="QLQ33401.1"/>
    </source>
</evidence>
<name>A0A7L6AWA3_9GAMM</name>
<keyword evidence="3" id="KW-1185">Reference proteome</keyword>
<comment type="subcellular location">
    <subcellularLocation>
        <location evidence="1">Cell membrane</location>
        <topology evidence="1">Peripheral membrane protein</topology>
        <orientation evidence="1">Cytoplasmic side</orientation>
    </subcellularLocation>
</comment>
<dbReference type="SMART" id="SM01234">
    <property type="entry name" value="Haemolytic"/>
    <property type="match status" value="1"/>
</dbReference>
<keyword evidence="1" id="KW-0472">Membrane</keyword>
<evidence type="ECO:0000256" key="1">
    <source>
        <dbReference type="HAMAP-Rule" id="MF_00386"/>
    </source>
</evidence>
<dbReference type="InterPro" id="IPR002696">
    <property type="entry name" value="Membr_insert_effic_factor_YidD"/>
</dbReference>
<dbReference type="PANTHER" id="PTHR33383:SF1">
    <property type="entry name" value="MEMBRANE PROTEIN INSERTION EFFICIENCY FACTOR-RELATED"/>
    <property type="match status" value="1"/>
</dbReference>
<dbReference type="EMBL" id="CP059265">
    <property type="protein sequence ID" value="QLQ33401.1"/>
    <property type="molecule type" value="Genomic_DNA"/>
</dbReference>